<dbReference type="OrthoDB" id="9784844at2"/>
<gene>
    <name evidence="2" type="ORF">SAMN05421503_0120</name>
</gene>
<dbReference type="PANTHER" id="PTHR40076">
    <property type="entry name" value="MEMBRANE PROTEIN-RELATED"/>
    <property type="match status" value="1"/>
</dbReference>
<dbReference type="RefSeq" id="WP_097038277.1">
    <property type="nucleotide sequence ID" value="NZ_OBEK01000001.1"/>
</dbReference>
<evidence type="ECO:0000313" key="3">
    <source>
        <dbReference type="Proteomes" id="UP000219356"/>
    </source>
</evidence>
<dbReference type="EMBL" id="OBEK01000001">
    <property type="protein sequence ID" value="SNZ02482.1"/>
    <property type="molecule type" value="Genomic_DNA"/>
</dbReference>
<keyword evidence="1" id="KW-0812">Transmembrane</keyword>
<reference evidence="3" key="1">
    <citation type="submission" date="2017-09" db="EMBL/GenBank/DDBJ databases">
        <authorList>
            <person name="Varghese N."/>
            <person name="Submissions S."/>
        </authorList>
    </citation>
    <scope>NUCLEOTIDE SEQUENCE [LARGE SCALE GENOMIC DNA]</scope>
    <source>
        <strain evidence="3">CGMCC 1.8913</strain>
    </source>
</reference>
<feature type="transmembrane region" description="Helical" evidence="1">
    <location>
        <begin position="67"/>
        <end position="85"/>
    </location>
</feature>
<dbReference type="AlphaFoldDB" id="A0A285MZ68"/>
<dbReference type="InterPro" id="IPR010380">
    <property type="entry name" value="DUF975"/>
</dbReference>
<proteinExistence type="predicted"/>
<dbReference type="PANTHER" id="PTHR40076:SF1">
    <property type="entry name" value="MEMBRANE PROTEIN"/>
    <property type="match status" value="1"/>
</dbReference>
<evidence type="ECO:0000256" key="1">
    <source>
        <dbReference type="SAM" id="Phobius"/>
    </source>
</evidence>
<feature type="transmembrane region" description="Helical" evidence="1">
    <location>
        <begin position="105"/>
        <end position="128"/>
    </location>
</feature>
<keyword evidence="3" id="KW-1185">Reference proteome</keyword>
<sequence length="215" mass="25018">MNTNQTLKRDALDSLSGNWGKSVLAVFLFTIISFALSLLTDPLLNIPGVFEETTLRDDIISYIRDTIINYILLMPLFIGTTWLFQSFVQGDRPSFSSIFNPFTRFWRYMLTGLILTVLLTFWTLLLIVPGIIKYYSYSQTLFILRENPDYSPLQAIQESKAKMHGNRSELFFLHLSFIGWGLLAILTLFIGMFWLEPYFRTTLASFYERKIKQES</sequence>
<keyword evidence="1" id="KW-1133">Transmembrane helix</keyword>
<dbReference type="Proteomes" id="UP000219356">
    <property type="component" value="Unassembled WGS sequence"/>
</dbReference>
<keyword evidence="1" id="KW-0472">Membrane</keyword>
<organism evidence="2 3">
    <name type="scientific">Terribacillus aidingensis</name>
    <dbReference type="NCBI Taxonomy" id="586416"/>
    <lineage>
        <taxon>Bacteria</taxon>
        <taxon>Bacillati</taxon>
        <taxon>Bacillota</taxon>
        <taxon>Bacilli</taxon>
        <taxon>Bacillales</taxon>
        <taxon>Bacillaceae</taxon>
        <taxon>Terribacillus</taxon>
    </lineage>
</organism>
<name>A0A285MZ68_9BACI</name>
<feature type="transmembrane region" description="Helical" evidence="1">
    <location>
        <begin position="170"/>
        <end position="195"/>
    </location>
</feature>
<accession>A0A285MZ68</accession>
<evidence type="ECO:0000313" key="2">
    <source>
        <dbReference type="EMBL" id="SNZ02482.1"/>
    </source>
</evidence>
<dbReference type="Pfam" id="PF06161">
    <property type="entry name" value="DUF975"/>
    <property type="match status" value="1"/>
</dbReference>
<feature type="transmembrane region" description="Helical" evidence="1">
    <location>
        <begin position="23"/>
        <end position="46"/>
    </location>
</feature>
<protein>
    <submittedName>
        <fullName evidence="2">Uncharacterized membrane protein</fullName>
    </submittedName>
</protein>